<comment type="caution">
    <text evidence="2">The sequence shown here is derived from an EMBL/GenBank/DDBJ whole genome shotgun (WGS) entry which is preliminary data.</text>
</comment>
<protein>
    <submittedName>
        <fullName evidence="2">Uncharacterized protein</fullName>
    </submittedName>
</protein>
<dbReference type="Proteomes" id="UP000005396">
    <property type="component" value="Unassembled WGS sequence"/>
</dbReference>
<reference evidence="2 3" key="2">
    <citation type="submission" date="2007-09" db="EMBL/GenBank/DDBJ databases">
        <title>Draft genome sequence of Clostridium bolteae (ATCC BAA-613).</title>
        <authorList>
            <person name="Sudarsanam P."/>
            <person name="Ley R."/>
            <person name="Guruge J."/>
            <person name="Turnbaugh P.J."/>
            <person name="Mahowald M."/>
            <person name="Liep D."/>
            <person name="Gordon J."/>
        </authorList>
    </citation>
    <scope>NUCLEOTIDE SEQUENCE [LARGE SCALE GENOMIC DNA]</scope>
    <source>
        <strain evidence="3">ATCC BAA-613 / DSM 15670 / CCUG 46953 / JCM 12243 / WAL 16351</strain>
    </source>
</reference>
<name>A8RYE7_ENTBW</name>
<evidence type="ECO:0000313" key="3">
    <source>
        <dbReference type="Proteomes" id="UP000005396"/>
    </source>
</evidence>
<accession>A8RYE7</accession>
<dbReference type="HOGENOM" id="CLU_3372970_0_0_9"/>
<feature type="transmembrane region" description="Helical" evidence="1">
    <location>
        <begin position="12"/>
        <end position="31"/>
    </location>
</feature>
<evidence type="ECO:0000256" key="1">
    <source>
        <dbReference type="SAM" id="Phobius"/>
    </source>
</evidence>
<reference evidence="2 3" key="1">
    <citation type="submission" date="2007-08" db="EMBL/GenBank/DDBJ databases">
        <authorList>
            <person name="Fulton L."/>
            <person name="Clifton S."/>
            <person name="Fulton B."/>
            <person name="Xu J."/>
            <person name="Minx P."/>
            <person name="Pepin K.H."/>
            <person name="Johnson M."/>
            <person name="Thiruvilangam P."/>
            <person name="Bhonagiri V."/>
            <person name="Nash W.E."/>
            <person name="Mardis E.R."/>
            <person name="Wilson R.K."/>
        </authorList>
    </citation>
    <scope>NUCLEOTIDE SEQUENCE [LARGE SCALE GENOMIC DNA]</scope>
    <source>
        <strain evidence="3">ATCC BAA-613 / DSM 15670 / CCUG 46953 / JCM 12243 / WAL 16351</strain>
    </source>
</reference>
<proteinExistence type="predicted"/>
<keyword evidence="1" id="KW-0812">Transmembrane</keyword>
<dbReference type="PaxDb" id="411902-CLOBOL_05105"/>
<gene>
    <name evidence="2" type="ORF">CLOBOL_05105</name>
</gene>
<keyword evidence="1" id="KW-0472">Membrane</keyword>
<keyword evidence="1" id="KW-1133">Transmembrane helix</keyword>
<dbReference type="EMBL" id="ABCC02000039">
    <property type="protein sequence ID" value="EDP14563.1"/>
    <property type="molecule type" value="Genomic_DNA"/>
</dbReference>
<evidence type="ECO:0000313" key="2">
    <source>
        <dbReference type="EMBL" id="EDP14563.1"/>
    </source>
</evidence>
<dbReference type="AlphaFoldDB" id="A8RYE7"/>
<organism evidence="2 3">
    <name type="scientific">Enterocloster bolteae (strain ATCC BAA-613 / DSM 15670 / CCUG 46953 / JCM 12243 / WAL 16351)</name>
    <name type="common">Clostridium bolteae</name>
    <dbReference type="NCBI Taxonomy" id="411902"/>
    <lineage>
        <taxon>Bacteria</taxon>
        <taxon>Bacillati</taxon>
        <taxon>Bacillota</taxon>
        <taxon>Clostridia</taxon>
        <taxon>Lachnospirales</taxon>
        <taxon>Lachnospiraceae</taxon>
        <taxon>Enterocloster</taxon>
    </lineage>
</organism>
<sequence>MLKSEVCENIKFFKWELLCFVHEGSFIWLFYYPA</sequence>